<dbReference type="PANTHER" id="PTHR43472">
    <property type="entry name" value="PHOSPHORIBOSYLAMINE--GLYCINE LIGASE"/>
    <property type="match status" value="1"/>
</dbReference>
<dbReference type="InterPro" id="IPR016185">
    <property type="entry name" value="PreATP-grasp_dom_sf"/>
</dbReference>
<dbReference type="RefSeq" id="WP_010884418.1">
    <property type="nucleotide sequence ID" value="NZ_DUJN01000004.1"/>
</dbReference>
<evidence type="ECO:0000256" key="14">
    <source>
        <dbReference type="HAMAP-Rule" id="MF_00138"/>
    </source>
</evidence>
<evidence type="ECO:0000256" key="12">
    <source>
        <dbReference type="ARBA" id="ARBA00042242"/>
    </source>
</evidence>
<dbReference type="GeneID" id="1444205"/>
<comment type="cofactor">
    <cofactor evidence="2">
        <name>Mg(2+)</name>
        <dbReference type="ChEBI" id="CHEBI:18420"/>
    </cofactor>
</comment>
<evidence type="ECO:0000313" key="18">
    <source>
        <dbReference type="Proteomes" id="UP000617544"/>
    </source>
</evidence>
<comment type="similarity">
    <text evidence="11 14">Belongs to the GARS family.</text>
</comment>
<dbReference type="SUPFAM" id="SSF51246">
    <property type="entry name" value="Rudiment single hybrid motif"/>
    <property type="match status" value="1"/>
</dbReference>
<dbReference type="EMBL" id="DUJN01000004">
    <property type="protein sequence ID" value="HII61097.1"/>
    <property type="molecule type" value="Genomic_DNA"/>
</dbReference>
<dbReference type="Proteomes" id="UP000617544">
    <property type="component" value="Unassembled WGS sequence"/>
</dbReference>
<evidence type="ECO:0000256" key="4">
    <source>
        <dbReference type="ARBA" id="ARBA00013255"/>
    </source>
</evidence>
<accession>A0A832SYR2</accession>
<dbReference type="SMR" id="A0A832SYR2"/>
<evidence type="ECO:0000256" key="8">
    <source>
        <dbReference type="ARBA" id="ARBA00022840"/>
    </source>
</evidence>
<dbReference type="InterPro" id="IPR020560">
    <property type="entry name" value="PRibGlycinamide_synth_C-dom"/>
</dbReference>
<gene>
    <name evidence="14 17" type="primary">purD</name>
    <name evidence="17" type="ORF">HA331_04970</name>
</gene>
<dbReference type="Pfam" id="PF02843">
    <property type="entry name" value="GARS_C"/>
    <property type="match status" value="1"/>
</dbReference>
<dbReference type="GO" id="GO:0005524">
    <property type="term" value="F:ATP binding"/>
    <property type="evidence" value="ECO:0007669"/>
    <property type="project" value="UniProtKB-UniRule"/>
</dbReference>
<evidence type="ECO:0000259" key="16">
    <source>
        <dbReference type="PROSITE" id="PS50975"/>
    </source>
</evidence>
<dbReference type="InterPro" id="IPR020559">
    <property type="entry name" value="PRibGlycinamide_synth_CS"/>
</dbReference>
<dbReference type="InterPro" id="IPR011054">
    <property type="entry name" value="Rudment_hybrid_motif"/>
</dbReference>
<keyword evidence="5 14" id="KW-0436">Ligase</keyword>
<dbReference type="InterPro" id="IPR013815">
    <property type="entry name" value="ATP_grasp_subdomain_1"/>
</dbReference>
<feature type="domain" description="ATP-grasp" evidence="16">
    <location>
        <begin position="108"/>
        <end position="316"/>
    </location>
</feature>
<comment type="caution">
    <text evidence="17">The sequence shown here is derived from an EMBL/GenBank/DDBJ whole genome shotgun (WGS) entry which is preliminary data.</text>
</comment>
<proteinExistence type="inferred from homology"/>
<evidence type="ECO:0000256" key="15">
    <source>
        <dbReference type="PROSITE-ProRule" id="PRU00409"/>
    </source>
</evidence>
<keyword evidence="7 14" id="KW-0658">Purine biosynthesis</keyword>
<dbReference type="Pfam" id="PF01071">
    <property type="entry name" value="GARS_A"/>
    <property type="match status" value="1"/>
</dbReference>
<dbReference type="SUPFAM" id="SSF52440">
    <property type="entry name" value="PreATP-grasp domain"/>
    <property type="match status" value="1"/>
</dbReference>
<evidence type="ECO:0000256" key="1">
    <source>
        <dbReference type="ARBA" id="ARBA00001936"/>
    </source>
</evidence>
<evidence type="ECO:0000256" key="3">
    <source>
        <dbReference type="ARBA" id="ARBA00005174"/>
    </source>
</evidence>
<dbReference type="Pfam" id="PF02844">
    <property type="entry name" value="GARS_N"/>
    <property type="match status" value="1"/>
</dbReference>
<dbReference type="PROSITE" id="PS00184">
    <property type="entry name" value="GARS"/>
    <property type="match status" value="1"/>
</dbReference>
<evidence type="ECO:0000256" key="7">
    <source>
        <dbReference type="ARBA" id="ARBA00022755"/>
    </source>
</evidence>
<dbReference type="InterPro" id="IPR000115">
    <property type="entry name" value="PRibGlycinamide_synth"/>
</dbReference>
<name>A0A832SYR2_PYRHR</name>
<dbReference type="NCBIfam" id="TIGR00877">
    <property type="entry name" value="purD"/>
    <property type="match status" value="1"/>
</dbReference>
<dbReference type="OMA" id="KATVCKY"/>
<dbReference type="InterPro" id="IPR011761">
    <property type="entry name" value="ATP-grasp"/>
</dbReference>
<comment type="catalytic activity">
    <reaction evidence="14">
        <text>5-phospho-beta-D-ribosylamine + glycine + ATP = N(1)-(5-phospho-beta-D-ribosyl)glycinamide + ADP + phosphate + H(+)</text>
        <dbReference type="Rhea" id="RHEA:17453"/>
        <dbReference type="ChEBI" id="CHEBI:15378"/>
        <dbReference type="ChEBI" id="CHEBI:30616"/>
        <dbReference type="ChEBI" id="CHEBI:43474"/>
        <dbReference type="ChEBI" id="CHEBI:57305"/>
        <dbReference type="ChEBI" id="CHEBI:58681"/>
        <dbReference type="ChEBI" id="CHEBI:143788"/>
        <dbReference type="ChEBI" id="CHEBI:456216"/>
        <dbReference type="EC" id="6.3.4.13"/>
    </reaction>
</comment>
<evidence type="ECO:0000256" key="10">
    <source>
        <dbReference type="ARBA" id="ARBA00023211"/>
    </source>
</evidence>
<comment type="cofactor">
    <cofactor evidence="1">
        <name>Mn(2+)</name>
        <dbReference type="ChEBI" id="CHEBI:29035"/>
    </cofactor>
</comment>
<evidence type="ECO:0000256" key="13">
    <source>
        <dbReference type="ARBA" id="ARBA00042864"/>
    </source>
</evidence>
<dbReference type="SUPFAM" id="SSF56059">
    <property type="entry name" value="Glutathione synthetase ATP-binding domain-like"/>
    <property type="match status" value="1"/>
</dbReference>
<keyword evidence="6 15" id="KW-0547">Nucleotide-binding</keyword>
<organism evidence="17 18">
    <name type="scientific">Pyrococcus horikoshii</name>
    <dbReference type="NCBI Taxonomy" id="53953"/>
    <lineage>
        <taxon>Archaea</taxon>
        <taxon>Methanobacteriati</taxon>
        <taxon>Methanobacteriota</taxon>
        <taxon>Thermococci</taxon>
        <taxon>Thermococcales</taxon>
        <taxon>Thermococcaceae</taxon>
        <taxon>Pyrococcus</taxon>
    </lineage>
</organism>
<dbReference type="InterPro" id="IPR020562">
    <property type="entry name" value="PRibGlycinamide_synth_N"/>
</dbReference>
<evidence type="ECO:0000256" key="11">
    <source>
        <dbReference type="ARBA" id="ARBA00038345"/>
    </source>
</evidence>
<dbReference type="GO" id="GO:0004637">
    <property type="term" value="F:phosphoribosylamine-glycine ligase activity"/>
    <property type="evidence" value="ECO:0007669"/>
    <property type="project" value="UniProtKB-UniRule"/>
</dbReference>
<reference evidence="17" key="1">
    <citation type="journal article" date="2020" name="bioRxiv">
        <title>A rank-normalized archaeal taxonomy based on genome phylogeny resolves widespread incomplete and uneven classifications.</title>
        <authorList>
            <person name="Rinke C."/>
            <person name="Chuvochina M."/>
            <person name="Mussig A.J."/>
            <person name="Chaumeil P.-A."/>
            <person name="Waite D.W."/>
            <person name="Whitman W.B."/>
            <person name="Parks D.H."/>
            <person name="Hugenholtz P."/>
        </authorList>
    </citation>
    <scope>NUCLEOTIDE SEQUENCE</scope>
    <source>
        <strain evidence="17">UBA8834</strain>
    </source>
</reference>
<dbReference type="SMART" id="SM01209">
    <property type="entry name" value="GARS_A"/>
    <property type="match status" value="1"/>
</dbReference>
<keyword evidence="10" id="KW-0464">Manganese</keyword>
<dbReference type="PANTHER" id="PTHR43472:SF1">
    <property type="entry name" value="PHOSPHORIBOSYLAMINE--GLYCINE LIGASE, CHLOROPLASTIC"/>
    <property type="match status" value="1"/>
</dbReference>
<dbReference type="GO" id="GO:0046872">
    <property type="term" value="F:metal ion binding"/>
    <property type="evidence" value="ECO:0007669"/>
    <property type="project" value="InterPro"/>
</dbReference>
<evidence type="ECO:0000256" key="6">
    <source>
        <dbReference type="ARBA" id="ARBA00022741"/>
    </source>
</evidence>
<dbReference type="InterPro" id="IPR020561">
    <property type="entry name" value="PRibGlycinamid_synth_ATP-grasp"/>
</dbReference>
<dbReference type="Gene3D" id="3.40.50.20">
    <property type="match status" value="1"/>
</dbReference>
<dbReference type="EC" id="6.3.4.13" evidence="4 14"/>
<protein>
    <recommendedName>
        <fullName evidence="4 14">Phosphoribosylamine--glycine ligase</fullName>
        <ecNumber evidence="4 14">6.3.4.13</ecNumber>
    </recommendedName>
    <alternativeName>
        <fullName evidence="14">GARS</fullName>
    </alternativeName>
    <alternativeName>
        <fullName evidence="12 14">Glycinamide ribonucleotide synthetase</fullName>
    </alternativeName>
    <alternativeName>
        <fullName evidence="13 14">Phosphoribosylglycinamide synthetase</fullName>
    </alternativeName>
</protein>
<evidence type="ECO:0000256" key="9">
    <source>
        <dbReference type="ARBA" id="ARBA00022842"/>
    </source>
</evidence>
<dbReference type="GO" id="GO:0009113">
    <property type="term" value="P:purine nucleobase biosynthetic process"/>
    <property type="evidence" value="ECO:0007669"/>
    <property type="project" value="InterPro"/>
</dbReference>
<keyword evidence="9" id="KW-0460">Magnesium</keyword>
<sequence>MKVLLVGGGGREHAIGEALVKGGAELYVVSNHRNPGLMRLAKDYGLAKETNVEDVIKFARKWGIELAFIGPEAPLEAGIVNALEEEGIPAVGPTREAARLETNKAWAREFMERNNIPGRKMFRIFDDVQEMRKWIDEYGKPVVVKPLGLTGGKGVKVVGYQLKDNEEAKEYAEHIIRKDGKVLIEERTDGVEFTLQVFTDGKKVIPMPLVQDYPHAYEGDVGPITGGMGSYSCSNHLLPFITEGDFERALKTLEETIEAMRKEGYPYKGILYGQFMLSGEGPVLIEYNARFGDPEAINVLAVLDDNLLEIAKGIVEGSLRKAKFLNKATVVKYIAPQGYPQDPIKGIRIEVDEEGIKNEGAKIIYAAVDENLTLLGSRALAIVGVADSLEEAERIAENGVSYVKGPIFYRKDVGTRESVEKRIEIMKKLGKEFEPNLC</sequence>
<dbReference type="Gene3D" id="3.30.1490.20">
    <property type="entry name" value="ATP-grasp fold, A domain"/>
    <property type="match status" value="1"/>
</dbReference>
<dbReference type="InterPro" id="IPR037123">
    <property type="entry name" value="PRibGlycinamide_synth_C_sf"/>
</dbReference>
<dbReference type="AlphaFoldDB" id="A0A832SYR2"/>
<dbReference type="HAMAP" id="MF_00138">
    <property type="entry name" value="GARS"/>
    <property type="match status" value="1"/>
</dbReference>
<dbReference type="GO" id="GO:0006189">
    <property type="term" value="P:'de novo' IMP biosynthetic process"/>
    <property type="evidence" value="ECO:0007669"/>
    <property type="project" value="UniProtKB-UniRule"/>
</dbReference>
<comment type="pathway">
    <text evidence="3 14">Purine metabolism; IMP biosynthesis via de novo pathway; N(1)-(5-phospho-D-ribosyl)glycinamide from 5-phospho-alpha-D-ribose 1-diphosphate: step 2/2.</text>
</comment>
<dbReference type="UniPathway" id="UPA00074">
    <property type="reaction ID" value="UER00125"/>
</dbReference>
<evidence type="ECO:0000313" key="17">
    <source>
        <dbReference type="EMBL" id="HII61097.1"/>
    </source>
</evidence>
<evidence type="ECO:0000256" key="5">
    <source>
        <dbReference type="ARBA" id="ARBA00022598"/>
    </source>
</evidence>
<dbReference type="Gene3D" id="3.30.470.20">
    <property type="entry name" value="ATP-grasp fold, B domain"/>
    <property type="match status" value="1"/>
</dbReference>
<dbReference type="SMART" id="SM01210">
    <property type="entry name" value="GARS_C"/>
    <property type="match status" value="1"/>
</dbReference>
<dbReference type="PROSITE" id="PS50975">
    <property type="entry name" value="ATP_GRASP"/>
    <property type="match status" value="1"/>
</dbReference>
<evidence type="ECO:0000256" key="2">
    <source>
        <dbReference type="ARBA" id="ARBA00001946"/>
    </source>
</evidence>
<keyword evidence="8 15" id="KW-0067">ATP-binding</keyword>
<dbReference type="Gene3D" id="3.90.600.10">
    <property type="entry name" value="Phosphoribosylglycinamide synthetase, C-terminal domain"/>
    <property type="match status" value="1"/>
</dbReference>